<evidence type="ECO:0000313" key="5">
    <source>
        <dbReference type="Proteomes" id="UP000324233"/>
    </source>
</evidence>
<evidence type="ECO:0000259" key="3">
    <source>
        <dbReference type="Pfam" id="PF13514"/>
    </source>
</evidence>
<dbReference type="Pfam" id="PF13514">
    <property type="entry name" value="AAA_27"/>
    <property type="match status" value="1"/>
</dbReference>
<evidence type="ECO:0000313" key="4">
    <source>
        <dbReference type="EMBL" id="QEH35255.1"/>
    </source>
</evidence>
<dbReference type="OrthoDB" id="9764467at2"/>
<feature type="domain" description="YhaN AAA" evidence="3">
    <location>
        <begin position="1"/>
        <end position="207"/>
    </location>
</feature>
<evidence type="ECO:0000256" key="1">
    <source>
        <dbReference type="SAM" id="Coils"/>
    </source>
</evidence>
<dbReference type="PANTHER" id="PTHR41259">
    <property type="entry name" value="DOUBLE-STRAND BREAK REPAIR RAD50 ATPASE, PUTATIVE-RELATED"/>
    <property type="match status" value="1"/>
</dbReference>
<dbReference type="EMBL" id="CP042997">
    <property type="protein sequence ID" value="QEH35255.1"/>
    <property type="molecule type" value="Genomic_DNA"/>
</dbReference>
<keyword evidence="5" id="KW-1185">Reference proteome</keyword>
<dbReference type="AlphaFoldDB" id="A0A5B9W515"/>
<dbReference type="InterPro" id="IPR027417">
    <property type="entry name" value="P-loop_NTPase"/>
</dbReference>
<feature type="region of interest" description="Disordered" evidence="2">
    <location>
        <begin position="566"/>
        <end position="588"/>
    </location>
</feature>
<evidence type="ECO:0000256" key="2">
    <source>
        <dbReference type="SAM" id="MobiDB-lite"/>
    </source>
</evidence>
<dbReference type="InterPro" id="IPR038734">
    <property type="entry name" value="YhaN_AAA"/>
</dbReference>
<dbReference type="RefSeq" id="WP_148595076.1">
    <property type="nucleotide sequence ID" value="NZ_CP042997.1"/>
</dbReference>
<name>A0A5B9W515_9BACT</name>
<dbReference type="Gene3D" id="3.40.50.300">
    <property type="entry name" value="P-loop containing nucleotide triphosphate hydrolases"/>
    <property type="match status" value="2"/>
</dbReference>
<feature type="coiled-coil region" evidence="1">
    <location>
        <begin position="398"/>
        <end position="538"/>
    </location>
</feature>
<gene>
    <name evidence="4" type="primary">smc_4</name>
    <name evidence="4" type="ORF">OJF2_38030</name>
</gene>
<keyword evidence="1" id="KW-0175">Coiled coil</keyword>
<reference evidence="4 5" key="1">
    <citation type="submission" date="2019-08" db="EMBL/GenBank/DDBJ databases">
        <title>Deep-cultivation of Planctomycetes and their phenomic and genomic characterization uncovers novel biology.</title>
        <authorList>
            <person name="Wiegand S."/>
            <person name="Jogler M."/>
            <person name="Boedeker C."/>
            <person name="Pinto D."/>
            <person name="Vollmers J."/>
            <person name="Rivas-Marin E."/>
            <person name="Kohn T."/>
            <person name="Peeters S.H."/>
            <person name="Heuer A."/>
            <person name="Rast P."/>
            <person name="Oberbeckmann S."/>
            <person name="Bunk B."/>
            <person name="Jeske O."/>
            <person name="Meyerdierks A."/>
            <person name="Storesund J.E."/>
            <person name="Kallscheuer N."/>
            <person name="Luecker S."/>
            <person name="Lage O.M."/>
            <person name="Pohl T."/>
            <person name="Merkel B.J."/>
            <person name="Hornburger P."/>
            <person name="Mueller R.-W."/>
            <person name="Bruemmer F."/>
            <person name="Labrenz M."/>
            <person name="Spormann A.M."/>
            <person name="Op den Camp H."/>
            <person name="Overmann J."/>
            <person name="Amann R."/>
            <person name="Jetten M.S.M."/>
            <person name="Mascher T."/>
            <person name="Medema M.H."/>
            <person name="Devos D.P."/>
            <person name="Kaster A.-K."/>
            <person name="Ovreas L."/>
            <person name="Rohde M."/>
            <person name="Galperin M.Y."/>
            <person name="Jogler C."/>
        </authorList>
    </citation>
    <scope>NUCLEOTIDE SEQUENCE [LARGE SCALE GENOMIC DNA]</scope>
    <source>
        <strain evidence="4 5">OJF2</strain>
    </source>
</reference>
<accession>A0A5B9W515</accession>
<protein>
    <submittedName>
        <fullName evidence="4">Chromosome partition protein Smc</fullName>
    </submittedName>
</protein>
<proteinExistence type="predicted"/>
<feature type="coiled-coil region" evidence="1">
    <location>
        <begin position="848"/>
        <end position="903"/>
    </location>
</feature>
<feature type="region of interest" description="Disordered" evidence="2">
    <location>
        <begin position="1190"/>
        <end position="1216"/>
    </location>
</feature>
<sequence length="1216" mass="133156">MKILELSLLAFGPFTDVTLDLSAGSEGLHVVYGPNEAGKSSSLRALQQALFGIPVRSSDNFIHAHTSMRVGMAVRSRSGEELRFVRRKGLRATLLAADGETALKDESLSPFLKGLGEAEFQGRFALGHDELVQGGKAILEGGGDLGAMLFQAGGGLKDLMGVQRELDGELEGLFKPSGQKPRINAGLAAIKEAEEARKSHSLRSAEWVENEAKLREATARLAEIEARLADDRAARRRLDRLKEALPILARRHAASGELDALGDVPALGESFAKERDDARRGLESAGLAIRRARSEIDGLERRAEGLSAPAGLLAEADAIDRLREAMGAARKARAELPDEEARLRLSLRDARDRVAESWPDLIDDRGREPDLESLRAAADRLKLTRSQKATIQRLATERAKLDAARQQAAAAVADLEARHEAERAELDRLPPPADASPLELALKQARDQGDLDAAIDAARERLAQAERQAARSLAGLPLWAGPMDALAAARVPGVETIERADGELGRVEADREQLRRDLRKAAEEKAEAEAAVERLRRVAGDVPGEDDLRRDRDARDALWSRVREGWEARRPPGPGEADAFEEASSRADATADRLRRELDRVVQHANAQAGLHKAARRIELLSAQEADLGRREAEARARWEGAWGGLAAPPLSPREMLGWLDTREKVLGRAAEVEALRRELEAMEARRDRLRDRLRELLSIDAAPATVTSRPPLLSPDRDRAEAELKRLAGVESRRARLAESSAGLARQLEAERSRVVALDGQLAAWRGQWARAVEPLGLAADATEEDAQDLMARAAELAAGLAAAAEARERIEGRRRELGRFAADVRATCRRAAADLDPGEAADPASIEAAAQELLRRLREAEEVETERKAVRKQLDGERARLRDAEHAAAEASRRLEALCREAGCDDAAQLPDIERRSARAARLREDLRERDEQLEGLRGGEPPDAFRAAALALDVDRLPEQIRELDDRIAALEVERDSLNQALGRHREILSKMDGSSRAAEAAEAAEELKARLALDVEEYARLRLAAEVLRQSIERYRERSQGPVIDRASELFRRLTLGSFDRVKVDYDEHDRAVLRAVRAGGAAVDVEGLSLGTADQLYLALRLASLDAYLERHEPIPFVVDDILIQFDDDRAAAALGILADLSRRTQVILFTHHGRICDLAGAAASAAGEGVVFLHRLHELKAQAASKAEAEPDAEPPGELFKLNRGRGRKR</sequence>
<feature type="coiled-coil region" evidence="1">
    <location>
        <begin position="673"/>
        <end position="700"/>
    </location>
</feature>
<dbReference type="PANTHER" id="PTHR41259:SF1">
    <property type="entry name" value="DOUBLE-STRAND BREAK REPAIR RAD50 ATPASE, PUTATIVE-RELATED"/>
    <property type="match status" value="1"/>
</dbReference>
<dbReference type="Proteomes" id="UP000324233">
    <property type="component" value="Chromosome"/>
</dbReference>
<feature type="coiled-coil region" evidence="1">
    <location>
        <begin position="957"/>
        <end position="1042"/>
    </location>
</feature>
<organism evidence="4 5">
    <name type="scientific">Aquisphaera giovannonii</name>
    <dbReference type="NCBI Taxonomy" id="406548"/>
    <lineage>
        <taxon>Bacteria</taxon>
        <taxon>Pseudomonadati</taxon>
        <taxon>Planctomycetota</taxon>
        <taxon>Planctomycetia</taxon>
        <taxon>Isosphaerales</taxon>
        <taxon>Isosphaeraceae</taxon>
        <taxon>Aquisphaera</taxon>
    </lineage>
</organism>
<dbReference type="SUPFAM" id="SSF52540">
    <property type="entry name" value="P-loop containing nucleoside triphosphate hydrolases"/>
    <property type="match status" value="1"/>
</dbReference>
<dbReference type="KEGG" id="agv:OJF2_38030"/>